<gene>
    <name evidence="1" type="ORF">JQX14_17955</name>
</gene>
<reference evidence="1" key="1">
    <citation type="submission" date="2021-01" db="EMBL/GenBank/DDBJ databases">
        <title>Diatom-associated Roseobacters Show Island Model of Population Structure.</title>
        <authorList>
            <person name="Qu L."/>
            <person name="Feng X."/>
            <person name="Chen Y."/>
            <person name="Li L."/>
            <person name="Wang X."/>
            <person name="Hu Z."/>
            <person name="Wang H."/>
            <person name="Luo H."/>
        </authorList>
    </citation>
    <scope>NUCLEOTIDE SEQUENCE</scope>
    <source>
        <strain evidence="1">SM26-45</strain>
    </source>
</reference>
<name>A0A9Q2NRM2_9RHOB</name>
<evidence type="ECO:0000313" key="1">
    <source>
        <dbReference type="EMBL" id="MBM2356443.1"/>
    </source>
</evidence>
<organism evidence="1 2">
    <name type="scientific">Pseudosulfitobacter pseudonitzschiae</name>
    <dbReference type="NCBI Taxonomy" id="1402135"/>
    <lineage>
        <taxon>Bacteria</taxon>
        <taxon>Pseudomonadati</taxon>
        <taxon>Pseudomonadota</taxon>
        <taxon>Alphaproteobacteria</taxon>
        <taxon>Rhodobacterales</taxon>
        <taxon>Roseobacteraceae</taxon>
        <taxon>Pseudosulfitobacter</taxon>
    </lineage>
</organism>
<sequence>MSTKVSDLTAVSGCMVCHALWDRVQTGWKPLHSDPALRAVMYQRVLAATHETQAMLVHDGIITVKGAVII</sequence>
<dbReference type="EMBL" id="JAFBWN010000015">
    <property type="protein sequence ID" value="MBM2356443.1"/>
    <property type="molecule type" value="Genomic_DNA"/>
</dbReference>
<proteinExistence type="predicted"/>
<evidence type="ECO:0000313" key="2">
    <source>
        <dbReference type="Proteomes" id="UP000809337"/>
    </source>
</evidence>
<comment type="caution">
    <text evidence="1">The sequence shown here is derived from an EMBL/GenBank/DDBJ whole genome shotgun (WGS) entry which is preliminary data.</text>
</comment>
<protein>
    <submittedName>
        <fullName evidence="1">Uncharacterized protein</fullName>
    </submittedName>
</protein>
<dbReference type="Proteomes" id="UP000809337">
    <property type="component" value="Unassembled WGS sequence"/>
</dbReference>
<dbReference type="Gene3D" id="3.30.50.20">
    <property type="entry name" value="prophage-derive protein ybcO"/>
    <property type="match status" value="1"/>
</dbReference>
<dbReference type="AlphaFoldDB" id="A0A9Q2NRM2"/>
<dbReference type="RefSeq" id="WP_231035370.1">
    <property type="nucleotide sequence ID" value="NZ_JAJNGX010000015.1"/>
</dbReference>
<accession>A0A9Q2NRM2</accession>